<dbReference type="Gene3D" id="1.10.3720.10">
    <property type="entry name" value="MetI-like"/>
    <property type="match status" value="1"/>
</dbReference>
<dbReference type="Pfam" id="PF00528">
    <property type="entry name" value="BPD_transp_1"/>
    <property type="match status" value="1"/>
</dbReference>
<evidence type="ECO:0000259" key="8">
    <source>
        <dbReference type="PROSITE" id="PS50928"/>
    </source>
</evidence>
<dbReference type="EMBL" id="JACSQB010000118">
    <property type="protein sequence ID" value="MBD8048169.1"/>
    <property type="molecule type" value="Genomic_DNA"/>
</dbReference>
<organism evidence="9 10">
    <name type="scientific">Clostridium faecium</name>
    <dbReference type="NCBI Taxonomy" id="2762223"/>
    <lineage>
        <taxon>Bacteria</taxon>
        <taxon>Bacillati</taxon>
        <taxon>Bacillota</taxon>
        <taxon>Clostridia</taxon>
        <taxon>Eubacteriales</taxon>
        <taxon>Clostridiaceae</taxon>
        <taxon>Clostridium</taxon>
    </lineage>
</organism>
<evidence type="ECO:0000256" key="3">
    <source>
        <dbReference type="ARBA" id="ARBA00022475"/>
    </source>
</evidence>
<proteinExistence type="inferred from homology"/>
<gene>
    <name evidence="9" type="ORF">H9637_14170</name>
</gene>
<comment type="subcellular location">
    <subcellularLocation>
        <location evidence="1 7">Cell membrane</location>
        <topology evidence="1 7">Multi-pass membrane protein</topology>
    </subcellularLocation>
</comment>
<dbReference type="InterPro" id="IPR051322">
    <property type="entry name" value="AA_ABC_Transporter_Permease"/>
</dbReference>
<keyword evidence="6 7" id="KW-0472">Membrane</keyword>
<evidence type="ECO:0000256" key="5">
    <source>
        <dbReference type="ARBA" id="ARBA00022989"/>
    </source>
</evidence>
<keyword evidence="5 7" id="KW-1133">Transmembrane helix</keyword>
<dbReference type="InterPro" id="IPR000515">
    <property type="entry name" value="MetI-like"/>
</dbReference>
<evidence type="ECO:0000256" key="2">
    <source>
        <dbReference type="ARBA" id="ARBA00022448"/>
    </source>
</evidence>
<comment type="caution">
    <text evidence="9">The sequence shown here is derived from an EMBL/GenBank/DDBJ whole genome shotgun (WGS) entry which is preliminary data.</text>
</comment>
<reference evidence="9 10" key="1">
    <citation type="submission" date="2020-08" db="EMBL/GenBank/DDBJ databases">
        <title>A Genomic Blueprint of the Chicken Gut Microbiome.</title>
        <authorList>
            <person name="Gilroy R."/>
            <person name="Ravi A."/>
            <person name="Getino M."/>
            <person name="Pursley I."/>
            <person name="Horton D.L."/>
            <person name="Alikhan N.-F."/>
            <person name="Baker D."/>
            <person name="Gharbi K."/>
            <person name="Hall N."/>
            <person name="Watson M."/>
            <person name="Adriaenssens E.M."/>
            <person name="Foster-Nyarko E."/>
            <person name="Jarju S."/>
            <person name="Secka A."/>
            <person name="Antonio M."/>
            <person name="Oren A."/>
            <person name="Chaudhuri R."/>
            <person name="La Ragione R.M."/>
            <person name="Hildebrand F."/>
            <person name="Pallen M.J."/>
        </authorList>
    </citation>
    <scope>NUCLEOTIDE SEQUENCE [LARGE SCALE GENOMIC DNA]</scope>
    <source>
        <strain evidence="9 10">N37</strain>
    </source>
</reference>
<evidence type="ECO:0000256" key="4">
    <source>
        <dbReference type="ARBA" id="ARBA00022692"/>
    </source>
</evidence>
<accession>A0ABR8YVG5</accession>
<name>A0ABR8YVG5_9CLOT</name>
<feature type="transmembrane region" description="Helical" evidence="7">
    <location>
        <begin position="95"/>
        <end position="112"/>
    </location>
</feature>
<protein>
    <submittedName>
        <fullName evidence="9">ABC transporter permease</fullName>
    </submittedName>
</protein>
<feature type="transmembrane region" description="Helical" evidence="7">
    <location>
        <begin position="63"/>
        <end position="83"/>
    </location>
</feature>
<dbReference type="CDD" id="cd06261">
    <property type="entry name" value="TM_PBP2"/>
    <property type="match status" value="1"/>
</dbReference>
<feature type="domain" description="ABC transmembrane type-1" evidence="8">
    <location>
        <begin position="17"/>
        <end position="211"/>
    </location>
</feature>
<feature type="transmembrane region" description="Helical" evidence="7">
    <location>
        <begin position="192"/>
        <end position="215"/>
    </location>
</feature>
<dbReference type="InterPro" id="IPR035906">
    <property type="entry name" value="MetI-like_sf"/>
</dbReference>
<evidence type="ECO:0000313" key="9">
    <source>
        <dbReference type="EMBL" id="MBD8048169.1"/>
    </source>
</evidence>
<feature type="transmembrane region" description="Helical" evidence="7">
    <location>
        <begin position="20"/>
        <end position="42"/>
    </location>
</feature>
<evidence type="ECO:0000256" key="7">
    <source>
        <dbReference type="RuleBase" id="RU363032"/>
    </source>
</evidence>
<dbReference type="RefSeq" id="WP_191741122.1">
    <property type="nucleotide sequence ID" value="NZ_JACSQB010000118.1"/>
</dbReference>
<dbReference type="PANTHER" id="PTHR30450:SF1">
    <property type="entry name" value="D-METHIONINE TRANSPORT SYSTEM PERMEASE PROTEIN METI-RELATED"/>
    <property type="match status" value="1"/>
</dbReference>
<comment type="similarity">
    <text evidence="7">Belongs to the binding-protein-dependent transport system permease family.</text>
</comment>
<feature type="transmembrane region" description="Helical" evidence="7">
    <location>
        <begin position="150"/>
        <end position="172"/>
    </location>
</feature>
<dbReference type="PROSITE" id="PS50928">
    <property type="entry name" value="ABC_TM1"/>
    <property type="match status" value="1"/>
</dbReference>
<dbReference type="Proteomes" id="UP000627166">
    <property type="component" value="Unassembled WGS sequence"/>
</dbReference>
<evidence type="ECO:0000256" key="6">
    <source>
        <dbReference type="ARBA" id="ARBA00023136"/>
    </source>
</evidence>
<keyword evidence="4 7" id="KW-0812">Transmembrane</keyword>
<keyword evidence="3" id="KW-1003">Cell membrane</keyword>
<keyword evidence="10" id="KW-1185">Reference proteome</keyword>
<evidence type="ECO:0000256" key="1">
    <source>
        <dbReference type="ARBA" id="ARBA00004651"/>
    </source>
</evidence>
<dbReference type="PANTHER" id="PTHR30450">
    <property type="entry name" value="ABC TRANSPORTER PERMEASE"/>
    <property type="match status" value="1"/>
</dbReference>
<evidence type="ECO:0000313" key="10">
    <source>
        <dbReference type="Proteomes" id="UP000627166"/>
    </source>
</evidence>
<sequence>MSSDTIALLKDVLFKGFLETLYMVFWATLFAVVLGFLIALVLTVTKSDGLKPNKLIYKTLDMIINILRSFPFIILIIAIIPLTKALTGSIIGEKAAIVPLTIGAAPFVARVVESALNEVDKSLVEAAKSFGASDIQILFKVIVKEAMPSIISAITLTTITIIGYSAMAGAVGAGGLGSVAIMYGYNMFNERVMIYTIVVLIILVQCIQSFGNTLYKKLK</sequence>
<dbReference type="SUPFAM" id="SSF161098">
    <property type="entry name" value="MetI-like"/>
    <property type="match status" value="1"/>
</dbReference>
<keyword evidence="2 7" id="KW-0813">Transport</keyword>